<proteinExistence type="predicted"/>
<dbReference type="OMA" id="WCEELIA"/>
<keyword evidence="1" id="KW-0433">Leucine-rich repeat</keyword>
<dbReference type="Proteomes" id="UP000594261">
    <property type="component" value="Chromosome 4"/>
</dbReference>
<evidence type="ECO:0000313" key="4">
    <source>
        <dbReference type="EnsemblPlants" id="QL04p012131:mrna"/>
    </source>
</evidence>
<dbReference type="Gramene" id="QL04p012131:mrna">
    <property type="protein sequence ID" value="QL04p012131:mrna"/>
    <property type="gene ID" value="QL04p012131"/>
</dbReference>
<dbReference type="InterPro" id="IPR056789">
    <property type="entry name" value="LRR_R13L1-DRL21"/>
</dbReference>
<sequence length="524" mass="59203">MVSAEDAAKARLEHKRYLDELVLEWDGDIIYPKKDKDVFEKLQPPTNLKKLHIDLYFGKKIPKWLGDGVFGNMAFLRLSNCKRCLHLPPLGQLQSLKALIIEGMDAVKRVGSEFLGAYSYSTFFNSLETLTFEGMPEWEEWVSSIRGATESSLPKTGGAKSSLHMTPNIEDEADLPSNNWSNQDALQELSSFKSMKVSDVSELMEVTGLHSLEIEGCDALEFIPEEVMGRNRLLQHLYIINCCSLESIPQGHLPTVLKILYIQNCKKFKFLPCVEMTQEFELEHLCMGSSCDSMIHLPLQSFPSLRSLSIWNCANLESLSMPEESQPKLTSFDALEIKDCPKLVSFPEGGLPTPNLTSIWFSNCKNLEKLPNQMHTLGSLQSLSINNCPELVSLPEGGLPSKLSILCITFCEKLILGREWGLHKLDCLRWLEIEGGCKNVESFPEDQLLPSNLDSLRISRLSNLKNVNCRQLHHLSALKKLEISSCNELQTLPEEDLPSYLSFLCIKECPLLEPKLQNKRKRLV</sequence>
<accession>A0A7N2LBS2</accession>
<dbReference type="EMBL" id="LRBV02000004">
    <property type="status" value="NOT_ANNOTATED_CDS"/>
    <property type="molecule type" value="Genomic_DNA"/>
</dbReference>
<dbReference type="Gene3D" id="3.80.10.10">
    <property type="entry name" value="Ribonuclease Inhibitor"/>
    <property type="match status" value="3"/>
</dbReference>
<dbReference type="PANTHER" id="PTHR36766">
    <property type="entry name" value="PLANT BROAD-SPECTRUM MILDEW RESISTANCE PROTEIN RPW8"/>
    <property type="match status" value="1"/>
</dbReference>
<dbReference type="PANTHER" id="PTHR36766:SF51">
    <property type="entry name" value="DISEASE RESISTANCE RPP13-LIKE PROTEIN 1"/>
    <property type="match status" value="1"/>
</dbReference>
<dbReference type="InParanoid" id="A0A7N2LBS2"/>
<feature type="domain" description="R13L1/DRL21-like LRR repeat region" evidence="3">
    <location>
        <begin position="3"/>
        <end position="104"/>
    </location>
</feature>
<protein>
    <recommendedName>
        <fullName evidence="3">R13L1/DRL21-like LRR repeat region domain-containing protein</fullName>
    </recommendedName>
</protein>
<evidence type="ECO:0000313" key="5">
    <source>
        <dbReference type="Proteomes" id="UP000594261"/>
    </source>
</evidence>
<keyword evidence="5" id="KW-1185">Reference proteome</keyword>
<name>A0A7N2LBS2_QUELO</name>
<keyword evidence="2" id="KW-0611">Plant defense</keyword>
<reference evidence="4 5" key="1">
    <citation type="journal article" date="2016" name="G3 (Bethesda)">
        <title>First Draft Assembly and Annotation of the Genome of a California Endemic Oak Quercus lobata Nee (Fagaceae).</title>
        <authorList>
            <person name="Sork V.L."/>
            <person name="Fitz-Gibbon S.T."/>
            <person name="Puiu D."/>
            <person name="Crepeau M."/>
            <person name="Gugger P.F."/>
            <person name="Sherman R."/>
            <person name="Stevens K."/>
            <person name="Langley C.H."/>
            <person name="Pellegrini M."/>
            <person name="Salzberg S.L."/>
        </authorList>
    </citation>
    <scope>NUCLEOTIDE SEQUENCE [LARGE SCALE GENOMIC DNA]</scope>
    <source>
        <strain evidence="4 5">cv. SW786</strain>
    </source>
</reference>
<dbReference type="SUPFAM" id="SSF52058">
    <property type="entry name" value="L domain-like"/>
    <property type="match status" value="1"/>
</dbReference>
<dbReference type="Pfam" id="PF25019">
    <property type="entry name" value="LRR_R13L1-DRL21"/>
    <property type="match status" value="1"/>
</dbReference>
<dbReference type="GO" id="GO:0006952">
    <property type="term" value="P:defense response"/>
    <property type="evidence" value="ECO:0007669"/>
    <property type="project" value="UniProtKB-KW"/>
</dbReference>
<evidence type="ECO:0000256" key="2">
    <source>
        <dbReference type="ARBA" id="ARBA00022821"/>
    </source>
</evidence>
<evidence type="ECO:0000256" key="1">
    <source>
        <dbReference type="ARBA" id="ARBA00022614"/>
    </source>
</evidence>
<dbReference type="AlphaFoldDB" id="A0A7N2LBS2"/>
<reference evidence="4" key="2">
    <citation type="submission" date="2021-01" db="UniProtKB">
        <authorList>
            <consortium name="EnsemblPlants"/>
        </authorList>
    </citation>
    <scope>IDENTIFICATION</scope>
</reference>
<dbReference type="InterPro" id="IPR032675">
    <property type="entry name" value="LRR_dom_sf"/>
</dbReference>
<dbReference type="EnsemblPlants" id="QL04p012131:mrna">
    <property type="protein sequence ID" value="QL04p012131:mrna"/>
    <property type="gene ID" value="QL04p012131"/>
</dbReference>
<evidence type="ECO:0000259" key="3">
    <source>
        <dbReference type="Pfam" id="PF25019"/>
    </source>
</evidence>
<organism evidence="4 5">
    <name type="scientific">Quercus lobata</name>
    <name type="common">Valley oak</name>
    <dbReference type="NCBI Taxonomy" id="97700"/>
    <lineage>
        <taxon>Eukaryota</taxon>
        <taxon>Viridiplantae</taxon>
        <taxon>Streptophyta</taxon>
        <taxon>Embryophyta</taxon>
        <taxon>Tracheophyta</taxon>
        <taxon>Spermatophyta</taxon>
        <taxon>Magnoliopsida</taxon>
        <taxon>eudicotyledons</taxon>
        <taxon>Gunneridae</taxon>
        <taxon>Pentapetalae</taxon>
        <taxon>rosids</taxon>
        <taxon>fabids</taxon>
        <taxon>Fagales</taxon>
        <taxon>Fagaceae</taxon>
        <taxon>Quercus</taxon>
    </lineage>
</organism>